<protein>
    <submittedName>
        <fullName evidence="3">Uncharacterized protein</fullName>
    </submittedName>
</protein>
<dbReference type="Proteomes" id="UP000777438">
    <property type="component" value="Unassembled WGS sequence"/>
</dbReference>
<organism evidence="3 4">
    <name type="scientific">Thelonectria olida</name>
    <dbReference type="NCBI Taxonomy" id="1576542"/>
    <lineage>
        <taxon>Eukaryota</taxon>
        <taxon>Fungi</taxon>
        <taxon>Dikarya</taxon>
        <taxon>Ascomycota</taxon>
        <taxon>Pezizomycotina</taxon>
        <taxon>Sordariomycetes</taxon>
        <taxon>Hypocreomycetidae</taxon>
        <taxon>Hypocreales</taxon>
        <taxon>Nectriaceae</taxon>
        <taxon>Thelonectria</taxon>
    </lineage>
</organism>
<dbReference type="AlphaFoldDB" id="A0A9P9ALP5"/>
<feature type="signal peptide" evidence="2">
    <location>
        <begin position="1"/>
        <end position="26"/>
    </location>
</feature>
<reference evidence="3 4" key="1">
    <citation type="journal article" date="2021" name="Nat. Commun.">
        <title>Genetic determinants of endophytism in the Arabidopsis root mycobiome.</title>
        <authorList>
            <person name="Mesny F."/>
            <person name="Miyauchi S."/>
            <person name="Thiergart T."/>
            <person name="Pickel B."/>
            <person name="Atanasova L."/>
            <person name="Karlsson M."/>
            <person name="Huettel B."/>
            <person name="Barry K.W."/>
            <person name="Haridas S."/>
            <person name="Chen C."/>
            <person name="Bauer D."/>
            <person name="Andreopoulos W."/>
            <person name="Pangilinan J."/>
            <person name="LaButti K."/>
            <person name="Riley R."/>
            <person name="Lipzen A."/>
            <person name="Clum A."/>
            <person name="Drula E."/>
            <person name="Henrissat B."/>
            <person name="Kohler A."/>
            <person name="Grigoriev I.V."/>
            <person name="Martin F.M."/>
            <person name="Hacquard S."/>
        </authorList>
    </citation>
    <scope>NUCLEOTIDE SEQUENCE [LARGE SCALE GENOMIC DNA]</scope>
    <source>
        <strain evidence="3 4">MPI-CAGE-CH-0241</strain>
    </source>
</reference>
<evidence type="ECO:0000256" key="2">
    <source>
        <dbReference type="SAM" id="SignalP"/>
    </source>
</evidence>
<proteinExistence type="predicted"/>
<accession>A0A9P9ALP5</accession>
<dbReference type="EMBL" id="JAGPYM010000011">
    <property type="protein sequence ID" value="KAH6889222.1"/>
    <property type="molecule type" value="Genomic_DNA"/>
</dbReference>
<evidence type="ECO:0000256" key="1">
    <source>
        <dbReference type="SAM" id="MobiDB-lite"/>
    </source>
</evidence>
<feature type="region of interest" description="Disordered" evidence="1">
    <location>
        <begin position="170"/>
        <end position="200"/>
    </location>
</feature>
<gene>
    <name evidence="3" type="ORF">B0T10DRAFT_48810</name>
</gene>
<name>A0A9P9ALP5_9HYPO</name>
<evidence type="ECO:0000313" key="3">
    <source>
        <dbReference type="EMBL" id="KAH6889222.1"/>
    </source>
</evidence>
<dbReference type="OrthoDB" id="4767222at2759"/>
<sequence>MAPRESSIGRVVRLIALSSTLTLVHGQQEQVPLSDDHDDQRPLYPSRDALLTTYLDPKYPCVRERGQDVAELDLPVNVCASANFTLDNNVHLEYPGLCEGGVRTPYIAIYPSADCTGDHAHPDWYDRRFSAMGPGHCLSKAVWGTKDLELVEHQWSMMLRCDEDTSEVSTTTDTVKLSLPQPPPPPPEKPKAPRPTTASVSDSACYIPSLGMKGHPRFIFQRPEADTCVNVAPEYKLKIYRTALCPNGTDALFAKFTGKGCLGPMTELKEVDESMIATNGPETCIEMGGKEASSYAFWCTGNLQSKKVEQGLFPDEEEGQIHVHYSYGNPPRGTAVRSGASTNQVVGFYGAGVVLFGLLGGLW</sequence>
<feature type="chain" id="PRO_5040188223" evidence="2">
    <location>
        <begin position="27"/>
        <end position="363"/>
    </location>
</feature>
<keyword evidence="4" id="KW-1185">Reference proteome</keyword>
<evidence type="ECO:0000313" key="4">
    <source>
        <dbReference type="Proteomes" id="UP000777438"/>
    </source>
</evidence>
<comment type="caution">
    <text evidence="3">The sequence shown here is derived from an EMBL/GenBank/DDBJ whole genome shotgun (WGS) entry which is preliminary data.</text>
</comment>
<keyword evidence="2" id="KW-0732">Signal</keyword>